<keyword evidence="6" id="KW-1185">Reference proteome</keyword>
<comment type="similarity">
    <text evidence="1 2">Belongs to the small heat shock protein (HSP20) family.</text>
</comment>
<dbReference type="STRING" id="1306406.J116_003890"/>
<dbReference type="OrthoDB" id="5242916at2"/>
<dbReference type="EMBL" id="ASHX02000001">
    <property type="protein sequence ID" value="OEJ93736.1"/>
    <property type="molecule type" value="Genomic_DNA"/>
</dbReference>
<evidence type="ECO:0000256" key="3">
    <source>
        <dbReference type="SAM" id="MobiDB-lite"/>
    </source>
</evidence>
<evidence type="ECO:0000256" key="1">
    <source>
        <dbReference type="PROSITE-ProRule" id="PRU00285"/>
    </source>
</evidence>
<evidence type="ECO:0000256" key="2">
    <source>
        <dbReference type="RuleBase" id="RU003616"/>
    </source>
</evidence>
<dbReference type="PROSITE" id="PS01031">
    <property type="entry name" value="SHSP"/>
    <property type="match status" value="1"/>
</dbReference>
<dbReference type="CDD" id="cd06464">
    <property type="entry name" value="ACD_sHsps-like"/>
    <property type="match status" value="1"/>
</dbReference>
<dbReference type="SUPFAM" id="SSF49764">
    <property type="entry name" value="HSP20-like chaperones"/>
    <property type="match status" value="1"/>
</dbReference>
<name>A0A1D3DN46_9ACTN</name>
<dbReference type="Proteomes" id="UP000095329">
    <property type="component" value="Unassembled WGS sequence"/>
</dbReference>
<dbReference type="eggNOG" id="COG0071">
    <property type="taxonomic scope" value="Bacteria"/>
</dbReference>
<evidence type="ECO:0000313" key="6">
    <source>
        <dbReference type="Proteomes" id="UP000095329"/>
    </source>
</evidence>
<dbReference type="InterPro" id="IPR031107">
    <property type="entry name" value="Small_HSP"/>
</dbReference>
<reference evidence="5 6" key="1">
    <citation type="journal article" date="2013" name="Genome Announc.">
        <title>Genome Sequence of Streptomyces violaceusniger Strain SPC6, a Halotolerant Streptomycete That Exhibits Rapid Growth and Development.</title>
        <authorList>
            <person name="Chen X."/>
            <person name="Zhang B."/>
            <person name="Zhang W."/>
            <person name="Wu X."/>
            <person name="Zhang M."/>
            <person name="Chen T."/>
            <person name="Liu G."/>
            <person name="Dyson P."/>
        </authorList>
    </citation>
    <scope>NUCLEOTIDE SEQUENCE [LARGE SCALE GENOMIC DNA]</scope>
    <source>
        <strain evidence="5 6">SPC6</strain>
    </source>
</reference>
<feature type="domain" description="SHSP" evidence="4">
    <location>
        <begin position="27"/>
        <end position="138"/>
    </location>
</feature>
<dbReference type="RefSeq" id="WP_023590661.1">
    <property type="nucleotide sequence ID" value="NZ_ASHX02000001.1"/>
</dbReference>
<evidence type="ECO:0000259" key="4">
    <source>
        <dbReference type="PROSITE" id="PS01031"/>
    </source>
</evidence>
<dbReference type="InterPro" id="IPR008978">
    <property type="entry name" value="HSP20-like_chaperone"/>
</dbReference>
<feature type="region of interest" description="Disordered" evidence="3">
    <location>
        <begin position="18"/>
        <end position="37"/>
    </location>
</feature>
<evidence type="ECO:0000313" key="5">
    <source>
        <dbReference type="EMBL" id="OEJ93736.1"/>
    </source>
</evidence>
<proteinExistence type="inferred from homology"/>
<dbReference type="InterPro" id="IPR002068">
    <property type="entry name" value="A-crystallin/Hsp20_dom"/>
</dbReference>
<organism evidence="5 6">
    <name type="scientific">Streptomyces thermolilacinus SPC6</name>
    <dbReference type="NCBI Taxonomy" id="1306406"/>
    <lineage>
        <taxon>Bacteria</taxon>
        <taxon>Bacillati</taxon>
        <taxon>Actinomycetota</taxon>
        <taxon>Actinomycetes</taxon>
        <taxon>Kitasatosporales</taxon>
        <taxon>Streptomycetaceae</taxon>
        <taxon>Streptomyces</taxon>
    </lineage>
</organism>
<comment type="caution">
    <text evidence="5">The sequence shown here is derived from an EMBL/GenBank/DDBJ whole genome shotgun (WGS) entry which is preliminary data.</text>
</comment>
<protein>
    <submittedName>
        <fullName evidence="5">Heat-shock protein Hsp20</fullName>
    </submittedName>
</protein>
<sequence length="145" mass="15636">MLMRTDPFREVDRLTRDLFGASGPTGPTGRTGGVPMDAWRTDDAVRVAFDLPGVDPESVDLQVEKDALTVTAERASAVPEGGDPLFAERPTGTFTRRLFLGDALDPDGIEATYDAGVLRVKVPVAERAKPRRIEIGGSGRRAIRS</sequence>
<accession>A0A1D3DN46</accession>
<gene>
    <name evidence="5" type="ORF">J116_003890</name>
</gene>
<dbReference type="AlphaFoldDB" id="A0A1D3DN46"/>
<dbReference type="PANTHER" id="PTHR11527">
    <property type="entry name" value="HEAT-SHOCK PROTEIN 20 FAMILY MEMBER"/>
    <property type="match status" value="1"/>
</dbReference>
<dbReference type="Gene3D" id="2.60.40.790">
    <property type="match status" value="1"/>
</dbReference>
<dbReference type="Pfam" id="PF00011">
    <property type="entry name" value="HSP20"/>
    <property type="match status" value="1"/>
</dbReference>